<organism evidence="2 3">
    <name type="scientific">Ignelater luminosus</name>
    <name type="common">Cucubano</name>
    <name type="synonym">Pyrophorus luminosus</name>
    <dbReference type="NCBI Taxonomy" id="2038154"/>
    <lineage>
        <taxon>Eukaryota</taxon>
        <taxon>Metazoa</taxon>
        <taxon>Ecdysozoa</taxon>
        <taxon>Arthropoda</taxon>
        <taxon>Hexapoda</taxon>
        <taxon>Insecta</taxon>
        <taxon>Pterygota</taxon>
        <taxon>Neoptera</taxon>
        <taxon>Endopterygota</taxon>
        <taxon>Coleoptera</taxon>
        <taxon>Polyphaga</taxon>
        <taxon>Elateriformia</taxon>
        <taxon>Elateroidea</taxon>
        <taxon>Elateridae</taxon>
        <taxon>Agrypninae</taxon>
        <taxon>Pyrophorini</taxon>
        <taxon>Ignelater</taxon>
    </lineage>
</organism>
<dbReference type="SUPFAM" id="SSF50156">
    <property type="entry name" value="PDZ domain-like"/>
    <property type="match status" value="1"/>
</dbReference>
<dbReference type="PROSITE" id="PS50106">
    <property type="entry name" value="PDZ"/>
    <property type="match status" value="1"/>
</dbReference>
<dbReference type="GO" id="GO:0098592">
    <property type="term" value="C:cytoplasmic side of apical plasma membrane"/>
    <property type="evidence" value="ECO:0007669"/>
    <property type="project" value="TreeGrafter"/>
</dbReference>
<dbReference type="GO" id="GO:0035332">
    <property type="term" value="P:positive regulation of hippo signaling"/>
    <property type="evidence" value="ECO:0007669"/>
    <property type="project" value="TreeGrafter"/>
</dbReference>
<dbReference type="SUPFAM" id="SSF50729">
    <property type="entry name" value="PH domain-like"/>
    <property type="match status" value="1"/>
</dbReference>
<dbReference type="InterPro" id="IPR011993">
    <property type="entry name" value="PH-like_dom_sf"/>
</dbReference>
<evidence type="ECO:0000313" key="2">
    <source>
        <dbReference type="EMBL" id="KAF2886326.1"/>
    </source>
</evidence>
<dbReference type="SMART" id="SM01196">
    <property type="entry name" value="FERM_C"/>
    <property type="match status" value="1"/>
</dbReference>
<dbReference type="AlphaFoldDB" id="A0A8K0CIH5"/>
<dbReference type="Pfam" id="PF00595">
    <property type="entry name" value="PDZ"/>
    <property type="match status" value="1"/>
</dbReference>
<name>A0A8K0CIH5_IGNLU</name>
<accession>A0A8K0CIH5</accession>
<dbReference type="EMBL" id="VTPC01088057">
    <property type="protein sequence ID" value="KAF2886326.1"/>
    <property type="molecule type" value="Genomic_DNA"/>
</dbReference>
<comment type="caution">
    <text evidence="2">The sequence shown here is derived from an EMBL/GenBank/DDBJ whole genome shotgun (WGS) entry which is preliminary data.</text>
</comment>
<evidence type="ECO:0000259" key="1">
    <source>
        <dbReference type="PROSITE" id="PS50106"/>
    </source>
</evidence>
<keyword evidence="3" id="KW-1185">Reference proteome</keyword>
<dbReference type="InterPro" id="IPR001478">
    <property type="entry name" value="PDZ"/>
</dbReference>
<dbReference type="InterPro" id="IPR036034">
    <property type="entry name" value="PDZ_sf"/>
</dbReference>
<sequence>MGEEKICLKAAKPWDIRQIIETFEQYDRDRDNKTAASVEEVGTAVQDRLRLAYRAAHDQEIIGIGEHRNHKISCPHRKDSIKIIHDQIEDDRREWMSLLNTPTDVNGISGYFWLDQTAYPSGTSLVAVKNILKDSTQKNVWLYISAQGINLYERNITNHQWNPVLLEMFEWRTIQTLCYSKHYLCILPHSTKSHGLKLKKYKLKMDHKKSYFTFRLASLHHQFFLRLRTQYTSLNSLSEQFGIQLKDMKNETNSLYKLEALTNPLYILDSATVNAETEFKIEFCPSTKSSLRHSPQNKCKRSKSIKEYQNKENENPQHLKVEMQKGYDGLILDSSYLSGLPNSNVWDKRRGVKMGVRAFTNNGQRVSRSMEAVNALTNDDLEQLSLQSTSLHCSSTSISKSPVVEYREPQDAYILDSSIKSCGNYFLPDFQETLSESFLEKLNKFSFAEERILQSVTIERDAKGSLGLQIMEGSDGKVYIQSVIHGGPAHSQGNINTGDQIVAVNGRNLLSMKYNEALELLKNSGQKVEFVLAQISVIKNNSIYTQSTLPISELENKLKSRHQVDLSNINESHLKSMALESTINKLKRMSYPNANLSCPVYDFPGHPSPVEKHVTESCHDITNPHKFSASTSNVRTDVPYHKHIRYGLESDIEIYKLVPFSNLNKTISKSCTHIYNHDRHERDKAVIVDMIPKHNVNITSGSNFIENKKNDNVEEEEWKIIPHIPLPRSLGLSRKWRGPVRYPVTPVKKTLDTNDDSSNYVTTSDEEQVFI</sequence>
<gene>
    <name evidence="2" type="ORF">ILUMI_19846</name>
</gene>
<dbReference type="PANTHER" id="PTHR13429:SF12">
    <property type="entry name" value="FERM AND PDZ DOMAIN-CONTAINING PROTEIN 2"/>
    <property type="match status" value="1"/>
</dbReference>
<dbReference type="Gene3D" id="2.30.29.30">
    <property type="entry name" value="Pleckstrin-homology domain (PH domain)/Phosphotyrosine-binding domain (PTB)"/>
    <property type="match status" value="1"/>
</dbReference>
<protein>
    <recommendedName>
        <fullName evidence="1">PDZ domain-containing protein</fullName>
    </recommendedName>
</protein>
<feature type="domain" description="PDZ" evidence="1">
    <location>
        <begin position="455"/>
        <end position="536"/>
    </location>
</feature>
<dbReference type="InterPro" id="IPR018980">
    <property type="entry name" value="FERM_PH-like_C"/>
</dbReference>
<dbReference type="Pfam" id="PF09380">
    <property type="entry name" value="FERM_C"/>
    <property type="match status" value="1"/>
</dbReference>
<reference evidence="2" key="1">
    <citation type="submission" date="2019-08" db="EMBL/GenBank/DDBJ databases">
        <title>The genome of the North American firefly Photinus pyralis.</title>
        <authorList>
            <consortium name="Photinus pyralis genome working group"/>
            <person name="Fallon T.R."/>
            <person name="Sander Lower S.E."/>
            <person name="Weng J.-K."/>
        </authorList>
    </citation>
    <scope>NUCLEOTIDE SEQUENCE</scope>
    <source>
        <strain evidence="2">TRF0915ILg1</strain>
        <tissue evidence="2">Whole body</tissue>
    </source>
</reference>
<dbReference type="CDD" id="cd00136">
    <property type="entry name" value="PDZ_canonical"/>
    <property type="match status" value="1"/>
</dbReference>
<dbReference type="Gene3D" id="2.30.42.10">
    <property type="match status" value="1"/>
</dbReference>
<dbReference type="PANTHER" id="PTHR13429">
    <property type="entry name" value="FERM DOMAIN (PROTEIN4.1-EZRIN-RADIXIN-MOESIN) FAMILY"/>
    <property type="match status" value="1"/>
</dbReference>
<dbReference type="Proteomes" id="UP000801492">
    <property type="component" value="Unassembled WGS sequence"/>
</dbReference>
<dbReference type="InterPro" id="IPR047145">
    <property type="entry name" value="FRMD6-like"/>
</dbReference>
<proteinExistence type="predicted"/>
<dbReference type="SMART" id="SM00228">
    <property type="entry name" value="PDZ"/>
    <property type="match status" value="1"/>
</dbReference>
<dbReference type="OrthoDB" id="123971at2759"/>
<evidence type="ECO:0000313" key="3">
    <source>
        <dbReference type="Proteomes" id="UP000801492"/>
    </source>
</evidence>